<evidence type="ECO:0000313" key="3">
    <source>
        <dbReference type="Proteomes" id="UP000254808"/>
    </source>
</evidence>
<dbReference type="KEGG" id="cprv:CYPRO_1440"/>
<accession>A0A345UJP4</accession>
<dbReference type="EMBL" id="CP027806">
    <property type="protein sequence ID" value="AXJ00696.1"/>
    <property type="molecule type" value="Genomic_DNA"/>
</dbReference>
<name>A0A345UJP4_9BACT</name>
<keyword evidence="1" id="KW-0732">Signal</keyword>
<evidence type="ECO:0008006" key="4">
    <source>
        <dbReference type="Google" id="ProtNLM"/>
    </source>
</evidence>
<protein>
    <recommendedName>
        <fullName evidence="4">Capsule assembly protein Wzi</fullName>
    </recommendedName>
</protein>
<proteinExistence type="predicted"/>
<organism evidence="2 3">
    <name type="scientific">Cyclonatronum proteinivorum</name>
    <dbReference type="NCBI Taxonomy" id="1457365"/>
    <lineage>
        <taxon>Bacteria</taxon>
        <taxon>Pseudomonadati</taxon>
        <taxon>Balneolota</taxon>
        <taxon>Balneolia</taxon>
        <taxon>Balneolales</taxon>
        <taxon>Cyclonatronaceae</taxon>
        <taxon>Cyclonatronum</taxon>
    </lineage>
</organism>
<feature type="signal peptide" evidence="1">
    <location>
        <begin position="1"/>
        <end position="36"/>
    </location>
</feature>
<keyword evidence="3" id="KW-1185">Reference proteome</keyword>
<sequence>MPSLKSIPCTRFPARFLFPIVTALLFCLCFSPPSFAQSSFSGFVSTYTAYTTTPPHTLISGRNRFRSTFLHDFPDGRIYATGDLRQLFSASTDSLDFRVRELYLELFLDSSDLKIGKQIIVWGQTEGDFIFDLVSPFDLSEFLTQDFRELREGVTAVNYIRFFGRNQLQLIVNPAFEPSRLPAYDGPWGIVPTDIFPLPTTFLPYESGDIRLRDTQLAARFAWRGLNSLDLDVALMYWRTRTPAYFKRFETTALTEELRIPERVILEEQYRPSLILGFWGEYRPSNRFSLPFELAWFQERPFDTLPGPLTMSDLRLLQAGADTPPDLPVSEILALLERFSQTLAAGEDSGFLTYTPALKWMTGLRFSALGWNWSAQYVADVILRPSYEILQDNWFHGLTLTSNRSFFRDQLNARMLGRWQFNGRDFWINPELSWNVRDGLNFTGGAQLFGGESPDPAYPHLSFRQYGGNSLIYLSASWFF</sequence>
<evidence type="ECO:0000313" key="2">
    <source>
        <dbReference type="EMBL" id="AXJ00696.1"/>
    </source>
</evidence>
<reference evidence="2 3" key="1">
    <citation type="submission" date="2018-03" db="EMBL/GenBank/DDBJ databases">
        <title>Phenotypic and genomic properties of Cyclonatronum proteinivorum gen. nov., sp. nov., a haloalkaliphilic bacteroidete from soda lakes possessing Na+-translocating rhodopsin.</title>
        <authorList>
            <person name="Toshchakov S.V."/>
            <person name="Korzhenkov A."/>
            <person name="Samarov N.I."/>
            <person name="Kublanov I.V."/>
            <person name="Muntyan M.S."/>
            <person name="Sorokin D.Y."/>
        </authorList>
    </citation>
    <scope>NUCLEOTIDE SEQUENCE [LARGE SCALE GENOMIC DNA]</scope>
    <source>
        <strain evidence="2 3">Omega</strain>
    </source>
</reference>
<dbReference type="AlphaFoldDB" id="A0A345UJP4"/>
<evidence type="ECO:0000256" key="1">
    <source>
        <dbReference type="SAM" id="SignalP"/>
    </source>
</evidence>
<feature type="chain" id="PRO_5016748674" description="Capsule assembly protein Wzi" evidence="1">
    <location>
        <begin position="37"/>
        <end position="480"/>
    </location>
</feature>
<gene>
    <name evidence="2" type="ORF">CYPRO_1440</name>
</gene>
<dbReference type="Proteomes" id="UP000254808">
    <property type="component" value="Chromosome"/>
</dbReference>